<evidence type="ECO:0000259" key="1">
    <source>
        <dbReference type="PROSITE" id="PS50943"/>
    </source>
</evidence>
<organism evidence="2 3">
    <name type="scientific">Clostridium baratii</name>
    <dbReference type="NCBI Taxonomy" id="1561"/>
    <lineage>
        <taxon>Bacteria</taxon>
        <taxon>Bacillati</taxon>
        <taxon>Bacillota</taxon>
        <taxon>Clostridia</taxon>
        <taxon>Eubacteriales</taxon>
        <taxon>Clostridiaceae</taxon>
        <taxon>Clostridium</taxon>
    </lineage>
</organism>
<dbReference type="RefSeq" id="WP_155499181.1">
    <property type="nucleotide sequence ID" value="NZ_CZBO01000019.1"/>
</dbReference>
<dbReference type="PROSITE" id="PS50943">
    <property type="entry name" value="HTH_CROC1"/>
    <property type="match status" value="1"/>
</dbReference>
<proteinExistence type="predicted"/>
<protein>
    <recommendedName>
        <fullName evidence="1">HTH cro/C1-type domain-containing protein</fullName>
    </recommendedName>
</protein>
<feature type="domain" description="HTH cro/C1-type" evidence="1">
    <location>
        <begin position="6"/>
        <end position="45"/>
    </location>
</feature>
<dbReference type="AlphaFoldDB" id="A0A174VSA8"/>
<evidence type="ECO:0000313" key="2">
    <source>
        <dbReference type="EMBL" id="CUQ34988.1"/>
    </source>
</evidence>
<accession>A0A174VSA8</accession>
<reference evidence="2 3" key="1">
    <citation type="submission" date="2015-09" db="EMBL/GenBank/DDBJ databases">
        <authorList>
            <consortium name="Pathogen Informatics"/>
        </authorList>
    </citation>
    <scope>NUCLEOTIDE SEQUENCE [LARGE SCALE GENOMIC DNA]</scope>
    <source>
        <strain evidence="2 3">2789STDY5834956</strain>
    </source>
</reference>
<gene>
    <name evidence="2" type="ORF">ERS852568_03021</name>
</gene>
<dbReference type="EMBL" id="CZBO01000019">
    <property type="protein sequence ID" value="CUQ34988.1"/>
    <property type="molecule type" value="Genomic_DNA"/>
</dbReference>
<name>A0A174VSA8_9CLOT</name>
<dbReference type="Proteomes" id="UP000095563">
    <property type="component" value="Unassembled WGS sequence"/>
</dbReference>
<dbReference type="InterPro" id="IPR001387">
    <property type="entry name" value="Cro/C1-type_HTH"/>
</dbReference>
<sequence length="54" mass="6367">MNLEYLKKQRLKKDMTILEVSKRLGYSTTNGYWKLETGSIRLTLEASILNLLKY</sequence>
<evidence type="ECO:0000313" key="3">
    <source>
        <dbReference type="Proteomes" id="UP000095563"/>
    </source>
</evidence>